<dbReference type="GO" id="GO:0005975">
    <property type="term" value="P:carbohydrate metabolic process"/>
    <property type="evidence" value="ECO:0007669"/>
    <property type="project" value="InterPro"/>
</dbReference>
<evidence type="ECO:0000256" key="6">
    <source>
        <dbReference type="RuleBase" id="RU361187"/>
    </source>
</evidence>
<dbReference type="OrthoDB" id="9801455at2"/>
<gene>
    <name evidence="8" type="ordered locus">Cphy_3011</name>
</gene>
<dbReference type="GO" id="GO:0046556">
    <property type="term" value="F:alpha-L-arabinofuranosidase activity"/>
    <property type="evidence" value="ECO:0007669"/>
    <property type="project" value="UniProtKB-EC"/>
</dbReference>
<evidence type="ECO:0000256" key="5">
    <source>
        <dbReference type="PIRSR" id="PIRSR606710-2"/>
    </source>
</evidence>
<dbReference type="InterPro" id="IPR041542">
    <property type="entry name" value="GH43_C2"/>
</dbReference>
<dbReference type="Pfam" id="PF17851">
    <property type="entry name" value="GH43_C2"/>
    <property type="match status" value="1"/>
</dbReference>
<name>A9KQ56_LACP7</name>
<evidence type="ECO:0000259" key="7">
    <source>
        <dbReference type="Pfam" id="PF17851"/>
    </source>
</evidence>
<reference evidence="9" key="1">
    <citation type="submission" date="2007-11" db="EMBL/GenBank/DDBJ databases">
        <title>Complete genome sequence of Clostridium phytofermentans ISDg.</title>
        <authorList>
            <person name="Leschine S.B."/>
            <person name="Warnick T.A."/>
            <person name="Blanchard J.L."/>
            <person name="Schnell D.J."/>
            <person name="Petit E.L."/>
            <person name="LaTouf W.G."/>
            <person name="Copeland A."/>
            <person name="Lucas S."/>
            <person name="Lapidus A."/>
            <person name="Barry K."/>
            <person name="Glavina del Rio T."/>
            <person name="Dalin E."/>
            <person name="Tice H."/>
            <person name="Pitluck S."/>
            <person name="Kiss H."/>
            <person name="Brettin T."/>
            <person name="Bruce D."/>
            <person name="Detter J.C."/>
            <person name="Han C."/>
            <person name="Kuske C."/>
            <person name="Schmutz J."/>
            <person name="Larimer F."/>
            <person name="Land M."/>
            <person name="Hauser L."/>
            <person name="Kyrpides N."/>
            <person name="Kim E.A."/>
            <person name="Richardson P."/>
        </authorList>
    </citation>
    <scope>NUCLEOTIDE SEQUENCE [LARGE SCALE GENOMIC DNA]</scope>
    <source>
        <strain evidence="9">ATCC 700394 / DSM 18823 / ISDg</strain>
    </source>
</reference>
<sequence>MKQIKVSNPILSGFYPDPSIVRVGQDYYMVNSTFSYFPGVPLSHSTDLIHWEQITNILSTKKQLNLANSPHSGGIYAPTIRYHKGTFYMITTNVSHGGNFIVTATNPLGPWSEPYFLNGAEGIDPSLFFDEDGTCYYCGTKGRREGSAFFGDNEIYVQEVDLTTMQLTGESYAIWHGALKGVEWPEGPHIYKRDGWYYLMIAEGGTGLNHAITMARSKNIKETFEGCKRNPIFTHRHLGKQYWAINTGHADIVETEHGDWYMVLLASRPCDGYCLLGRETFLVPLIWEDGWPIVNPGVGLLDRIVTIQVKDSSTLVEANEAQVGEKELDSLLKDYHPTCRDIKENFRQKDLPPYFFYLRNPQEDHYETGRETGLRLYASDVSLTADASPTALFLRQTSINYTLGTKLESTLTNENSEAGILLMQSNHFHYRFCIYKSNVPMVVLISCIEGKEQFLIKRELSKFPSYLQVREEDLNLSFFYSFDGTEYQTVAASIDASILSTERAGGFVGTCLGLYTYTPTKEFGEDFVDFDYLHYQVM</sequence>
<feature type="active site" description="Proton acceptor" evidence="4">
    <location>
        <position position="17"/>
    </location>
</feature>
<evidence type="ECO:0000313" key="9">
    <source>
        <dbReference type="Proteomes" id="UP000000370"/>
    </source>
</evidence>
<feature type="domain" description="Beta-xylosidase C-terminal Concanavalin A-like" evidence="7">
    <location>
        <begin position="343"/>
        <end position="536"/>
    </location>
</feature>
<dbReference type="InterPro" id="IPR023296">
    <property type="entry name" value="Glyco_hydro_beta-prop_sf"/>
</dbReference>
<dbReference type="InterPro" id="IPR051795">
    <property type="entry name" value="Glycosyl_Hydrlase_43"/>
</dbReference>
<dbReference type="CAZy" id="GH43">
    <property type="family name" value="Glycoside Hydrolase Family 43"/>
</dbReference>
<dbReference type="PANTHER" id="PTHR42812">
    <property type="entry name" value="BETA-XYLOSIDASE"/>
    <property type="match status" value="1"/>
</dbReference>
<dbReference type="KEGG" id="cpy:Cphy_3011"/>
<proteinExistence type="inferred from homology"/>
<dbReference type="AlphaFoldDB" id="A9KQ56"/>
<dbReference type="SUPFAM" id="SSF75005">
    <property type="entry name" value="Arabinanase/levansucrase/invertase"/>
    <property type="match status" value="1"/>
</dbReference>
<organism evidence="8 9">
    <name type="scientific">Lachnoclostridium phytofermentans (strain ATCC 700394 / DSM 18823 / ISDg)</name>
    <name type="common">Clostridium phytofermentans</name>
    <dbReference type="NCBI Taxonomy" id="357809"/>
    <lineage>
        <taxon>Bacteria</taxon>
        <taxon>Bacillati</taxon>
        <taxon>Bacillota</taxon>
        <taxon>Clostridia</taxon>
        <taxon>Lachnospirales</taxon>
        <taxon>Lachnospiraceae</taxon>
    </lineage>
</organism>
<dbReference type="eggNOG" id="COG3507">
    <property type="taxonomic scope" value="Bacteria"/>
</dbReference>
<dbReference type="Proteomes" id="UP000000370">
    <property type="component" value="Chromosome"/>
</dbReference>
<dbReference type="SUPFAM" id="SSF49899">
    <property type="entry name" value="Concanavalin A-like lectins/glucanases"/>
    <property type="match status" value="1"/>
</dbReference>
<dbReference type="STRING" id="357809.Cphy_3011"/>
<dbReference type="Pfam" id="PF04616">
    <property type="entry name" value="Glyco_hydro_43"/>
    <property type="match status" value="1"/>
</dbReference>
<dbReference type="PANTHER" id="PTHR42812:SF12">
    <property type="entry name" value="BETA-XYLOSIDASE-RELATED"/>
    <property type="match status" value="1"/>
</dbReference>
<evidence type="ECO:0000256" key="3">
    <source>
        <dbReference type="ARBA" id="ARBA00023295"/>
    </source>
</evidence>
<keyword evidence="9" id="KW-1185">Reference proteome</keyword>
<dbReference type="CDD" id="cd18617">
    <property type="entry name" value="GH43_XynB-like"/>
    <property type="match status" value="1"/>
</dbReference>
<dbReference type="Gene3D" id="2.60.120.200">
    <property type="match status" value="1"/>
</dbReference>
<feature type="active site" description="Proton donor" evidence="4">
    <location>
        <position position="186"/>
    </location>
</feature>
<dbReference type="InterPro" id="IPR006710">
    <property type="entry name" value="Glyco_hydro_43"/>
</dbReference>
<evidence type="ECO:0000313" key="8">
    <source>
        <dbReference type="EMBL" id="ABX43368.1"/>
    </source>
</evidence>
<keyword evidence="2 6" id="KW-0378">Hydrolase</keyword>
<evidence type="ECO:0000256" key="2">
    <source>
        <dbReference type="ARBA" id="ARBA00022801"/>
    </source>
</evidence>
<dbReference type="EC" id="3.2.1.55" evidence="8"/>
<keyword evidence="3 6" id="KW-0326">Glycosidase</keyword>
<dbReference type="EMBL" id="CP000885">
    <property type="protein sequence ID" value="ABX43368.1"/>
    <property type="molecule type" value="Genomic_DNA"/>
</dbReference>
<evidence type="ECO:0000256" key="1">
    <source>
        <dbReference type="ARBA" id="ARBA00009865"/>
    </source>
</evidence>
<dbReference type="InterPro" id="IPR013320">
    <property type="entry name" value="ConA-like_dom_sf"/>
</dbReference>
<dbReference type="Gene3D" id="2.115.10.20">
    <property type="entry name" value="Glycosyl hydrolase domain, family 43"/>
    <property type="match status" value="1"/>
</dbReference>
<dbReference type="RefSeq" id="WP_012201019.1">
    <property type="nucleotide sequence ID" value="NC_010001.1"/>
</dbReference>
<dbReference type="HOGENOM" id="CLU_016508_2_0_9"/>
<comment type="similarity">
    <text evidence="1 6">Belongs to the glycosyl hydrolase 43 family.</text>
</comment>
<feature type="site" description="Important for catalytic activity, responsible for pKa modulation of the active site Glu and correct orientation of both the proton donor and substrate" evidence="5">
    <location>
        <position position="124"/>
    </location>
</feature>
<evidence type="ECO:0000256" key="4">
    <source>
        <dbReference type="PIRSR" id="PIRSR606710-1"/>
    </source>
</evidence>
<protein>
    <submittedName>
        <fullName evidence="8">Alpha-N-arabinofuranosidase</fullName>
        <ecNumber evidence="8">3.2.1.55</ecNumber>
    </submittedName>
</protein>
<accession>A9KQ56</accession>